<reference evidence="1 2" key="1">
    <citation type="submission" date="2022-12" db="EMBL/GenBank/DDBJ databases">
        <authorList>
            <person name="Ruckert C."/>
            <person name="Busche T."/>
            <person name="Kalinowski J."/>
            <person name="Wittmann C."/>
        </authorList>
    </citation>
    <scope>NUCLEOTIDE SEQUENCE [LARGE SCALE GENOMIC DNA]</scope>
    <source>
        <strain evidence="1 2">DSM 40276</strain>
    </source>
</reference>
<keyword evidence="2" id="KW-1185">Reference proteome</keyword>
<name>A0ABY7IT70_STRNI</name>
<gene>
    <name evidence="1" type="ORF">STRNI_000019</name>
</gene>
<dbReference type="Proteomes" id="UP001210169">
    <property type="component" value="Chromosome"/>
</dbReference>
<accession>A0ABY7IT70</accession>
<proteinExistence type="predicted"/>
<dbReference type="EMBL" id="CP114203">
    <property type="protein sequence ID" value="WAU02069.1"/>
    <property type="molecule type" value="Genomic_DNA"/>
</dbReference>
<sequence>MTLLETEPGMSRAWMDYALQLREVLKECGVATRPCLPDERDDCGQDYAHHCMSYLAALKAKADNALWHMHHGQPGGERLAKDLYEHWERTFAHDSS</sequence>
<dbReference type="GeneID" id="301329240"/>
<organism evidence="1 2">
    <name type="scientific">Streptomyces nigrescens</name>
    <dbReference type="NCBI Taxonomy" id="1920"/>
    <lineage>
        <taxon>Bacteria</taxon>
        <taxon>Bacillati</taxon>
        <taxon>Actinomycetota</taxon>
        <taxon>Actinomycetes</taxon>
        <taxon>Kitasatosporales</taxon>
        <taxon>Streptomycetaceae</taxon>
        <taxon>Streptomyces</taxon>
    </lineage>
</organism>
<evidence type="ECO:0000313" key="2">
    <source>
        <dbReference type="Proteomes" id="UP001210169"/>
    </source>
</evidence>
<evidence type="ECO:0000313" key="1">
    <source>
        <dbReference type="EMBL" id="WAU02069.1"/>
    </source>
</evidence>
<protein>
    <submittedName>
        <fullName evidence="1">Uncharacterized protein</fullName>
    </submittedName>
</protein>
<dbReference type="RefSeq" id="WP_277410249.1">
    <property type="nucleotide sequence ID" value="NZ_CP114203.1"/>
</dbReference>